<dbReference type="PANTHER" id="PTHR33694">
    <property type="entry name" value="UDP-3-O-ACYL-N-ACETYLGLUCOSAMINE DEACETYLASE 1, MITOCHONDRIAL-RELATED"/>
    <property type="match status" value="1"/>
</dbReference>
<dbReference type="NCBIfam" id="TIGR00325">
    <property type="entry name" value="lpxC"/>
    <property type="match status" value="1"/>
</dbReference>
<comment type="catalytic activity">
    <reaction evidence="11 12">
        <text>a UDP-3-O-[(3R)-3-hydroxyacyl]-N-acetyl-alpha-D-glucosamine + H2O = a UDP-3-O-[(3R)-3-hydroxyacyl]-alpha-D-glucosamine + acetate</text>
        <dbReference type="Rhea" id="RHEA:67816"/>
        <dbReference type="ChEBI" id="CHEBI:15377"/>
        <dbReference type="ChEBI" id="CHEBI:30089"/>
        <dbReference type="ChEBI" id="CHEBI:137740"/>
        <dbReference type="ChEBI" id="CHEBI:173225"/>
        <dbReference type="EC" id="3.5.1.108"/>
    </reaction>
</comment>
<dbReference type="InterPro" id="IPR004463">
    <property type="entry name" value="UDP-acyl_GlcNac_deAcase"/>
</dbReference>
<comment type="cofactor">
    <cofactor evidence="1 12">
        <name>Zn(2+)</name>
        <dbReference type="ChEBI" id="CHEBI:29105"/>
    </cofactor>
</comment>
<evidence type="ECO:0000256" key="8">
    <source>
        <dbReference type="ARBA" id="ARBA00022801"/>
    </source>
</evidence>
<evidence type="ECO:0000256" key="9">
    <source>
        <dbReference type="ARBA" id="ARBA00022833"/>
    </source>
</evidence>
<evidence type="ECO:0000256" key="3">
    <source>
        <dbReference type="ARBA" id="ARBA00005002"/>
    </source>
</evidence>
<feature type="binding site" evidence="12">
    <location>
        <position position="78"/>
    </location>
    <ligand>
        <name>Zn(2+)</name>
        <dbReference type="ChEBI" id="CHEBI:29105"/>
    </ligand>
</feature>
<dbReference type="GO" id="GO:0009245">
    <property type="term" value="P:lipid A biosynthetic process"/>
    <property type="evidence" value="ECO:0007669"/>
    <property type="project" value="UniProtKB-UniRule"/>
</dbReference>
<organism evidence="13 14">
    <name type="scientific">Luminiphilus syltensis NOR5-1B</name>
    <dbReference type="NCBI Taxonomy" id="565045"/>
    <lineage>
        <taxon>Bacteria</taxon>
        <taxon>Pseudomonadati</taxon>
        <taxon>Pseudomonadota</taxon>
        <taxon>Gammaproteobacteria</taxon>
        <taxon>Cellvibrionales</taxon>
        <taxon>Halieaceae</taxon>
        <taxon>Luminiphilus</taxon>
    </lineage>
</organism>
<keyword evidence="10 12" id="KW-0443">Lipid metabolism</keyword>
<evidence type="ECO:0000256" key="7">
    <source>
        <dbReference type="ARBA" id="ARBA00022723"/>
    </source>
</evidence>
<evidence type="ECO:0000256" key="6">
    <source>
        <dbReference type="ARBA" id="ARBA00022556"/>
    </source>
</evidence>
<reference evidence="14" key="1">
    <citation type="journal article" date="2013" name="BMC Microbiol.">
        <title>Taxonomy and evolution of bacteriochlorophyll a-containing members of the OM60/NOR5 clade of marine gammaproteobacteria: description of Luminiphilus syltensis gen. nov., sp. nov., reclassification of Haliea rubra as Pseudohaliea rubra gen. nov., comb. nov., and emendation of Chromatocurvus halotolerans.</title>
        <authorList>
            <person name="Spring S."/>
            <person name="Riedel T."/>
            <person name="Sproer C."/>
            <person name="Yan S."/>
            <person name="Harder J."/>
            <person name="Fuchs B.M."/>
        </authorList>
    </citation>
    <scope>NUCLEOTIDE SEQUENCE [LARGE SCALE GENOMIC DNA]</scope>
    <source>
        <strain evidence="14">NOR51-B</strain>
    </source>
</reference>
<evidence type="ECO:0000256" key="5">
    <source>
        <dbReference type="ARBA" id="ARBA00022516"/>
    </source>
</evidence>
<name>B8KR45_9GAMM</name>
<dbReference type="InterPro" id="IPR015870">
    <property type="entry name" value="UDP-acyl_N-AcGlcN_deAcase_N"/>
</dbReference>
<evidence type="ECO:0000256" key="1">
    <source>
        <dbReference type="ARBA" id="ARBA00001947"/>
    </source>
</evidence>
<dbReference type="EMBL" id="DS999411">
    <property type="protein sequence ID" value="EED35883.1"/>
    <property type="molecule type" value="Genomic_DNA"/>
</dbReference>
<gene>
    <name evidence="12 13" type="primary">lpxC</name>
    <name evidence="13" type="ORF">NOR51B_1830</name>
</gene>
<dbReference type="SUPFAM" id="SSF54211">
    <property type="entry name" value="Ribosomal protein S5 domain 2-like"/>
    <property type="match status" value="2"/>
</dbReference>
<evidence type="ECO:0000256" key="11">
    <source>
        <dbReference type="ARBA" id="ARBA00024535"/>
    </source>
</evidence>
<evidence type="ECO:0000256" key="10">
    <source>
        <dbReference type="ARBA" id="ARBA00023098"/>
    </source>
</evidence>
<dbReference type="Proteomes" id="UP000004699">
    <property type="component" value="Unassembled WGS sequence"/>
</dbReference>
<dbReference type="GO" id="GO:0046872">
    <property type="term" value="F:metal ion binding"/>
    <property type="evidence" value="ECO:0007669"/>
    <property type="project" value="UniProtKB-KW"/>
</dbReference>
<keyword evidence="8 12" id="KW-0378">Hydrolase</keyword>
<dbReference type="GO" id="GO:0103117">
    <property type="term" value="F:UDP-3-O-acyl-N-acetylglucosamine deacetylase activity"/>
    <property type="evidence" value="ECO:0007669"/>
    <property type="project" value="UniProtKB-UniRule"/>
</dbReference>
<evidence type="ECO:0000313" key="14">
    <source>
        <dbReference type="Proteomes" id="UP000004699"/>
    </source>
</evidence>
<keyword evidence="7 12" id="KW-0479">Metal-binding</keyword>
<sequence length="306" mass="33363">MIRQRTLRNPIKATGIGLHTGEKVFLTLSPAPVDNGIVFRRTDVSPVAEIPARAENVGDTTLSTSLGLGEHRVSTVEHLLSAMAGLGIDNAYIDVTAPEVPIMDGSAGPFVFLLQSAGIEEQNAAKRFIRIKRPITVTDGDKSASLLPFDGFKVSFSIDFDHPVFRDRSAHAQIDFSTTSFVKEVSRARTFGFMHEIEYLRSKGLARGGSVDNAIVVDEYRILNQDGLRYEDEFVKHKVLDAVGDLYLLGYSLIGEFKAHKSGHALNNAVLRALIAEEDAWEMVTFEDEAETSPIAFGGNPGLATA</sequence>
<keyword evidence="14" id="KW-1185">Reference proteome</keyword>
<protein>
    <recommendedName>
        <fullName evidence="4 12">UDP-3-O-acyl-N-acetylglucosamine deacetylase</fullName>
        <shortName evidence="12">UDP-3-O-acyl-GlcNAc deacetylase</shortName>
        <ecNumber evidence="4 12">3.5.1.108</ecNumber>
    </recommendedName>
    <alternativeName>
        <fullName evidence="12">UDP-3-O-[R-3-hydroxymyristoyl]-N-acetylglucosamine deacetylase</fullName>
    </alternativeName>
</protein>
<dbReference type="InterPro" id="IPR020568">
    <property type="entry name" value="Ribosomal_Su5_D2-typ_SF"/>
</dbReference>
<dbReference type="HOGENOM" id="CLU_046528_1_0_6"/>
<keyword evidence="9 12" id="KW-0862">Zinc</keyword>
<comment type="similarity">
    <text evidence="12">Belongs to the LpxC family.</text>
</comment>
<dbReference type="eggNOG" id="COG0774">
    <property type="taxonomic scope" value="Bacteria"/>
</dbReference>
<dbReference type="EC" id="3.5.1.108" evidence="4 12"/>
<evidence type="ECO:0000313" key="13">
    <source>
        <dbReference type="EMBL" id="EED35883.1"/>
    </source>
</evidence>
<dbReference type="PANTHER" id="PTHR33694:SF1">
    <property type="entry name" value="UDP-3-O-ACYL-N-ACETYLGLUCOSAMINE DEACETYLASE 1, MITOCHONDRIAL-RELATED"/>
    <property type="match status" value="1"/>
</dbReference>
<feature type="active site" description="Proton donor" evidence="12">
    <location>
        <position position="264"/>
    </location>
</feature>
<evidence type="ECO:0000256" key="12">
    <source>
        <dbReference type="HAMAP-Rule" id="MF_00388"/>
    </source>
</evidence>
<comment type="function">
    <text evidence="2 12">Catalyzes the hydrolysis of UDP-3-O-myristoyl-N-acetylglucosamine to form UDP-3-O-myristoylglucosamine and acetate, the committed step in lipid A biosynthesis.</text>
</comment>
<dbReference type="Pfam" id="PF03331">
    <property type="entry name" value="LpxC"/>
    <property type="match status" value="1"/>
</dbReference>
<comment type="pathway">
    <text evidence="3 12">Glycolipid biosynthesis; lipid IV(A) biosynthesis; lipid IV(A) from (3R)-3-hydroxytetradecanoyl-[acyl-carrier-protein] and UDP-N-acetyl-alpha-D-glucosamine: step 2/6.</text>
</comment>
<dbReference type="InterPro" id="IPR011334">
    <property type="entry name" value="UDP-acyl_GlcNac_deAcase_C"/>
</dbReference>
<feature type="binding site" evidence="12">
    <location>
        <position position="241"/>
    </location>
    <ligand>
        <name>Zn(2+)</name>
        <dbReference type="ChEBI" id="CHEBI:29105"/>
    </ligand>
</feature>
<dbReference type="Gene3D" id="3.30.1700.10">
    <property type="entry name" value="lpxc deacetylase, domain 2"/>
    <property type="match status" value="1"/>
</dbReference>
<dbReference type="UniPathway" id="UPA00359">
    <property type="reaction ID" value="UER00478"/>
</dbReference>
<dbReference type="Gene3D" id="3.30.230.20">
    <property type="entry name" value="lpxc deacetylase, domain 1"/>
    <property type="match status" value="1"/>
</dbReference>
<evidence type="ECO:0000256" key="2">
    <source>
        <dbReference type="ARBA" id="ARBA00002923"/>
    </source>
</evidence>
<feature type="binding site" evidence="12">
    <location>
        <position position="237"/>
    </location>
    <ligand>
        <name>Zn(2+)</name>
        <dbReference type="ChEBI" id="CHEBI:29105"/>
    </ligand>
</feature>
<dbReference type="AlphaFoldDB" id="B8KR45"/>
<dbReference type="STRING" id="565045.NOR51B_1830"/>
<proteinExistence type="inferred from homology"/>
<keyword evidence="5 12" id="KW-0444">Lipid biosynthesis</keyword>
<evidence type="ECO:0000256" key="4">
    <source>
        <dbReference type="ARBA" id="ARBA00012745"/>
    </source>
</evidence>
<keyword evidence="6 12" id="KW-0441">Lipid A biosynthesis</keyword>
<dbReference type="HAMAP" id="MF_00388">
    <property type="entry name" value="LpxC"/>
    <property type="match status" value="1"/>
</dbReference>
<dbReference type="OrthoDB" id="9802746at2"/>
<dbReference type="RefSeq" id="WP_009020629.1">
    <property type="nucleotide sequence ID" value="NZ_DS999411.1"/>
</dbReference>
<accession>B8KR45</accession>
<dbReference type="GO" id="GO:0016020">
    <property type="term" value="C:membrane"/>
    <property type="evidence" value="ECO:0007669"/>
    <property type="project" value="GOC"/>
</dbReference>